<dbReference type="Proteomes" id="UP000002257">
    <property type="component" value="Chromosome"/>
</dbReference>
<protein>
    <submittedName>
        <fullName evidence="1">Uncharacterized protein</fullName>
    </submittedName>
</protein>
<dbReference type="EMBL" id="CP001280">
    <property type="protein sequence ID" value="ACK52464.1"/>
    <property type="molecule type" value="Genomic_DNA"/>
</dbReference>
<evidence type="ECO:0000313" key="1">
    <source>
        <dbReference type="EMBL" id="ACK52464.1"/>
    </source>
</evidence>
<dbReference type="KEGG" id="msl:Msil_3576"/>
<reference evidence="1 2" key="1">
    <citation type="journal article" date="2010" name="J. Bacteriol.">
        <title>Complete genome sequence of the aerobic facultative methanotroph Methylocella silvestris BL2.</title>
        <authorList>
            <person name="Chen Y."/>
            <person name="Crombie A."/>
            <person name="Rahman M.T."/>
            <person name="Dedysh S.N."/>
            <person name="Liesack W."/>
            <person name="Stott M.B."/>
            <person name="Alam M."/>
            <person name="Theisen A.R."/>
            <person name="Murrell J.C."/>
            <person name="Dunfield P.F."/>
        </authorList>
    </citation>
    <scope>NUCLEOTIDE SEQUENCE [LARGE SCALE GENOMIC DNA]</scope>
    <source>
        <strain evidence="2">DSM 15510 / CIP 108128 / LMG 27833 / NCIMB 13906 / BL2</strain>
    </source>
</reference>
<dbReference type="HOGENOM" id="CLU_3119713_0_0_5"/>
<gene>
    <name evidence="1" type="ordered locus">Msil_3576</name>
</gene>
<organism evidence="1 2">
    <name type="scientific">Methylocella silvestris (strain DSM 15510 / CIP 108128 / LMG 27833 / NCIMB 13906 / BL2)</name>
    <dbReference type="NCBI Taxonomy" id="395965"/>
    <lineage>
        <taxon>Bacteria</taxon>
        <taxon>Pseudomonadati</taxon>
        <taxon>Pseudomonadota</taxon>
        <taxon>Alphaproteobacteria</taxon>
        <taxon>Hyphomicrobiales</taxon>
        <taxon>Beijerinckiaceae</taxon>
        <taxon>Methylocella</taxon>
    </lineage>
</organism>
<keyword evidence="2" id="KW-1185">Reference proteome</keyword>
<accession>B8EIX2</accession>
<proteinExistence type="predicted"/>
<dbReference type="AlphaFoldDB" id="B8EIX2"/>
<sequence length="50" mass="5295">MLAFTTVLLDAVPVEKRKAEIAWLLSGYPLPTGIGPAPPIGIRSGMGLEF</sequence>
<evidence type="ECO:0000313" key="2">
    <source>
        <dbReference type="Proteomes" id="UP000002257"/>
    </source>
</evidence>
<name>B8EIX2_METSB</name>